<dbReference type="VEuPathDB" id="FungiDB:SDRG_07232"/>
<dbReference type="Proteomes" id="UP000030762">
    <property type="component" value="Unassembled WGS sequence"/>
</dbReference>
<sequence length="229" mass="25648">MGPSVGHVMAPASTSAFAPCSLSALALAPLQASCAERCLKHDTDVYCSSERLASLKAFSLHQPGDAEYSEYIAAQLRPTTLTNLNKKVVYLIDVHLGKVHWLVHTRYSALRKLRCTLIKRLSKRADFCRICYASLKGLQATAFPPKARLFAAPIDMARRQLLLATFVQTLVRLLQVLRQHSILMQSRVGCDVTFMLRLLEEFVGLDFSRYTSFLADRGVLHPEETVHCR</sequence>
<name>T0QMH1_SAPDV</name>
<dbReference type="OrthoDB" id="430293at2759"/>
<protein>
    <submittedName>
        <fullName evidence="1">Uncharacterized protein</fullName>
    </submittedName>
</protein>
<dbReference type="RefSeq" id="XP_008611274.1">
    <property type="nucleotide sequence ID" value="XM_008613052.1"/>
</dbReference>
<proteinExistence type="predicted"/>
<evidence type="ECO:0000313" key="2">
    <source>
        <dbReference type="Proteomes" id="UP000030762"/>
    </source>
</evidence>
<accession>T0QMH1</accession>
<dbReference type="SUPFAM" id="SSF64268">
    <property type="entry name" value="PX domain"/>
    <property type="match status" value="1"/>
</dbReference>
<dbReference type="InterPro" id="IPR036871">
    <property type="entry name" value="PX_dom_sf"/>
</dbReference>
<dbReference type="GO" id="GO:0035091">
    <property type="term" value="F:phosphatidylinositol binding"/>
    <property type="evidence" value="ECO:0007669"/>
    <property type="project" value="InterPro"/>
</dbReference>
<dbReference type="InParanoid" id="T0QMH1"/>
<dbReference type="Gene3D" id="3.30.1520.10">
    <property type="entry name" value="Phox-like domain"/>
    <property type="match status" value="1"/>
</dbReference>
<organism evidence="1 2">
    <name type="scientific">Saprolegnia diclina (strain VS20)</name>
    <dbReference type="NCBI Taxonomy" id="1156394"/>
    <lineage>
        <taxon>Eukaryota</taxon>
        <taxon>Sar</taxon>
        <taxon>Stramenopiles</taxon>
        <taxon>Oomycota</taxon>
        <taxon>Saprolegniomycetes</taxon>
        <taxon>Saprolegniales</taxon>
        <taxon>Saprolegniaceae</taxon>
        <taxon>Saprolegnia</taxon>
    </lineage>
</organism>
<reference evidence="1 2" key="1">
    <citation type="submission" date="2012-04" db="EMBL/GenBank/DDBJ databases">
        <title>The Genome Sequence of Saprolegnia declina VS20.</title>
        <authorList>
            <consortium name="The Broad Institute Genome Sequencing Platform"/>
            <person name="Russ C."/>
            <person name="Nusbaum C."/>
            <person name="Tyler B."/>
            <person name="van West P."/>
            <person name="Dieguez-Uribeondo J."/>
            <person name="de Bruijn I."/>
            <person name="Tripathy S."/>
            <person name="Jiang R."/>
            <person name="Young S.K."/>
            <person name="Zeng Q."/>
            <person name="Gargeya S."/>
            <person name="Fitzgerald M."/>
            <person name="Haas B."/>
            <person name="Abouelleil A."/>
            <person name="Alvarado L."/>
            <person name="Arachchi H.M."/>
            <person name="Berlin A."/>
            <person name="Chapman S.B."/>
            <person name="Goldberg J."/>
            <person name="Griggs A."/>
            <person name="Gujja S."/>
            <person name="Hansen M."/>
            <person name="Howarth C."/>
            <person name="Imamovic A."/>
            <person name="Larimer J."/>
            <person name="McCowen C."/>
            <person name="Montmayeur A."/>
            <person name="Murphy C."/>
            <person name="Neiman D."/>
            <person name="Pearson M."/>
            <person name="Priest M."/>
            <person name="Roberts A."/>
            <person name="Saif S."/>
            <person name="Shea T."/>
            <person name="Sisk P."/>
            <person name="Sykes S."/>
            <person name="Wortman J."/>
            <person name="Nusbaum C."/>
            <person name="Birren B."/>
        </authorList>
    </citation>
    <scope>NUCLEOTIDE SEQUENCE [LARGE SCALE GENOMIC DNA]</scope>
    <source>
        <strain evidence="1 2">VS20</strain>
    </source>
</reference>
<gene>
    <name evidence="1" type="ORF">SDRG_07232</name>
</gene>
<dbReference type="eggNOG" id="ENOG502SB13">
    <property type="taxonomic scope" value="Eukaryota"/>
</dbReference>
<dbReference type="OMA" id="CRICYAS"/>
<dbReference type="EMBL" id="JH767152">
    <property type="protein sequence ID" value="EQC34990.1"/>
    <property type="molecule type" value="Genomic_DNA"/>
</dbReference>
<dbReference type="GeneID" id="19947959"/>
<evidence type="ECO:0000313" key="1">
    <source>
        <dbReference type="EMBL" id="EQC34990.1"/>
    </source>
</evidence>
<dbReference type="AlphaFoldDB" id="T0QMH1"/>
<keyword evidence="2" id="KW-1185">Reference proteome</keyword>